<accession>A0A8B3FH17</accession>
<name>A0A8B3FH17_9ACTN</name>
<dbReference type="Pfam" id="PF08327">
    <property type="entry name" value="AHSA1"/>
    <property type="match status" value="1"/>
</dbReference>
<feature type="region of interest" description="Disordered" evidence="2">
    <location>
        <begin position="1"/>
        <end position="20"/>
    </location>
</feature>
<dbReference type="Proteomes" id="UP000279336">
    <property type="component" value="Unassembled WGS sequence"/>
</dbReference>
<protein>
    <submittedName>
        <fullName evidence="4">SRPBCC domain-containing protein</fullName>
    </submittedName>
</protein>
<evidence type="ECO:0000313" key="5">
    <source>
        <dbReference type="Proteomes" id="UP000279336"/>
    </source>
</evidence>
<dbReference type="Gene3D" id="3.30.530.20">
    <property type="match status" value="1"/>
</dbReference>
<reference evidence="4 5" key="1">
    <citation type="submission" date="2018-10" db="EMBL/GenBank/DDBJ databases">
        <title>Propionibacterium australiense Genome Sequencing and Assembly.</title>
        <authorList>
            <person name="Bernier A.-M."/>
            <person name="Bernard K."/>
        </authorList>
    </citation>
    <scope>NUCLEOTIDE SEQUENCE [LARGE SCALE GENOMIC DNA]</scope>
    <source>
        <strain evidence="4 5">NML98A078</strain>
    </source>
</reference>
<evidence type="ECO:0000256" key="2">
    <source>
        <dbReference type="SAM" id="MobiDB-lite"/>
    </source>
</evidence>
<gene>
    <name evidence="4" type="ORF">D7U36_12820</name>
</gene>
<evidence type="ECO:0000256" key="1">
    <source>
        <dbReference type="ARBA" id="ARBA00006817"/>
    </source>
</evidence>
<organism evidence="4 5">
    <name type="scientific">Propionibacterium australiense</name>
    <dbReference type="NCBI Taxonomy" id="119981"/>
    <lineage>
        <taxon>Bacteria</taxon>
        <taxon>Bacillati</taxon>
        <taxon>Actinomycetota</taxon>
        <taxon>Actinomycetes</taxon>
        <taxon>Propionibacteriales</taxon>
        <taxon>Propionibacteriaceae</taxon>
        <taxon>Propionibacterium</taxon>
    </lineage>
</organism>
<evidence type="ECO:0000259" key="3">
    <source>
        <dbReference type="Pfam" id="PF08327"/>
    </source>
</evidence>
<dbReference type="EMBL" id="RCIW01000026">
    <property type="protein sequence ID" value="RLP06461.1"/>
    <property type="molecule type" value="Genomic_DNA"/>
</dbReference>
<dbReference type="InterPro" id="IPR013538">
    <property type="entry name" value="ASHA1/2-like_C"/>
</dbReference>
<comment type="caution">
    <text evidence="4">The sequence shown here is derived from an EMBL/GenBank/DDBJ whole genome shotgun (WGS) entry which is preliminary data.</text>
</comment>
<proteinExistence type="inferred from homology"/>
<dbReference type="InterPro" id="IPR023393">
    <property type="entry name" value="START-like_dom_sf"/>
</dbReference>
<feature type="domain" description="Activator of Hsp90 ATPase homologue 1/2-like C-terminal" evidence="3">
    <location>
        <begin position="49"/>
        <end position="184"/>
    </location>
</feature>
<evidence type="ECO:0000313" key="4">
    <source>
        <dbReference type="EMBL" id="RLP06461.1"/>
    </source>
</evidence>
<dbReference type="OrthoDB" id="3365660at2"/>
<dbReference type="SUPFAM" id="SSF55961">
    <property type="entry name" value="Bet v1-like"/>
    <property type="match status" value="1"/>
</dbReference>
<dbReference type="AlphaFoldDB" id="A0A8B3FH17"/>
<sequence>MNGQAITPPRGSERMCHGGPPPAPAIDHEEGTGMEEVDTVLEVEREFTYPRDVLFRAFTEPAAFSQWFAPTGWHVVPESVELNPQLGGRIRHTKVRDDDPEKIWVVDGVYTEVFYPDVLVTRQRISGISGIDPSRPVELRVEFTRLGQGKTLLRIVQGPYTESAALDYSDGWESILDHLQTYLESSKDNKR</sequence>
<dbReference type="CDD" id="cd07814">
    <property type="entry name" value="SRPBCC_CalC_Aha1-like"/>
    <property type="match status" value="1"/>
</dbReference>
<comment type="similarity">
    <text evidence="1">Belongs to the AHA1 family.</text>
</comment>